<evidence type="ECO:0000259" key="1">
    <source>
        <dbReference type="Pfam" id="PF01683"/>
    </source>
</evidence>
<evidence type="ECO:0000313" key="2">
    <source>
        <dbReference type="Proteomes" id="UP000035642"/>
    </source>
</evidence>
<sequence>LHEVFRKYKGIQGRRCQRQIIIGRIVNVCLTRGPAKKLISGEPGNDASEHYCPGGGRVLTGYGGSLAACDHLSECPADQICNPQYGVCCTKIRTCPRPTKTIINAGTSKPIICQLKFGRITSCPDGGYCETKTGFCCKDESGTVTSAPSGEDLNTFRKCHSLLLSIQPDHDNCKRCFTEDLTRYEVEGTTSRARTAAKRQLGSSAPKKKKTFRKRSRLVKTRPWLDEECTARDGCEGGAACTCDVNEKCRCDCPTELGYTRSADRRTCQRIRRRLKEKCKTDMECSAAFSECSTGGCRCRNGFQRDGKGGCKPINSSSLLADWLSSNRDDCPDEYYCVPLFDDTLKPGYYQGFCCPSPIATRPVCPVGVSHETSFPPDYGCFNCPAEYYCHRDVFLVEKSICCPKPCISLEDIYHDGQCYPTAFYGDSCHINSQCLPLRNSSDEFSESSPLQCIKGVCACPTGFSHMDGECKRVMCTIGLRGEPSVDRNNQLVRCDRSADCSQGQMCDPNTHVCCKGANR</sequence>
<protein>
    <submittedName>
        <fullName evidence="3">EB domain-containing protein</fullName>
    </submittedName>
</protein>
<evidence type="ECO:0000313" key="3">
    <source>
        <dbReference type="WBParaSite" id="ACAC_0000703601-mRNA-1"/>
    </source>
</evidence>
<accession>A0A0K0DA08</accession>
<dbReference type="Proteomes" id="UP000035642">
    <property type="component" value="Unassembled WGS sequence"/>
</dbReference>
<dbReference type="AlphaFoldDB" id="A0A0K0DA08"/>
<dbReference type="WBParaSite" id="ACAC_0000703601-mRNA-1">
    <property type="protein sequence ID" value="ACAC_0000703601-mRNA-1"/>
    <property type="gene ID" value="ACAC_0000703601"/>
</dbReference>
<feature type="domain" description="EB" evidence="1">
    <location>
        <begin position="411"/>
        <end position="471"/>
    </location>
</feature>
<reference evidence="3" key="2">
    <citation type="submission" date="2017-02" db="UniProtKB">
        <authorList>
            <consortium name="WormBaseParasite"/>
        </authorList>
    </citation>
    <scope>IDENTIFICATION</scope>
</reference>
<dbReference type="InterPro" id="IPR006149">
    <property type="entry name" value="EB_dom"/>
</dbReference>
<dbReference type="Pfam" id="PF01683">
    <property type="entry name" value="EB"/>
    <property type="match status" value="1"/>
</dbReference>
<name>A0A0K0DA08_ANGCA</name>
<dbReference type="InterPro" id="IPR006150">
    <property type="entry name" value="Cys_repeat_1"/>
</dbReference>
<keyword evidence="2" id="KW-1185">Reference proteome</keyword>
<organism evidence="2 3">
    <name type="scientific">Angiostrongylus cantonensis</name>
    <name type="common">Rat lungworm</name>
    <dbReference type="NCBI Taxonomy" id="6313"/>
    <lineage>
        <taxon>Eukaryota</taxon>
        <taxon>Metazoa</taxon>
        <taxon>Ecdysozoa</taxon>
        <taxon>Nematoda</taxon>
        <taxon>Chromadorea</taxon>
        <taxon>Rhabditida</taxon>
        <taxon>Rhabditina</taxon>
        <taxon>Rhabditomorpha</taxon>
        <taxon>Strongyloidea</taxon>
        <taxon>Metastrongylidae</taxon>
        <taxon>Angiostrongylus</taxon>
    </lineage>
</organism>
<reference evidence="2" key="1">
    <citation type="submission" date="2012-09" db="EMBL/GenBank/DDBJ databases">
        <authorList>
            <person name="Martin A.A."/>
        </authorList>
    </citation>
    <scope>NUCLEOTIDE SEQUENCE</scope>
</reference>
<dbReference type="STRING" id="6313.A0A0K0DA08"/>
<proteinExistence type="predicted"/>
<dbReference type="SMART" id="SM00289">
    <property type="entry name" value="WR1"/>
    <property type="match status" value="4"/>
</dbReference>